<evidence type="ECO:0000313" key="3">
    <source>
        <dbReference type="Proteomes" id="UP000190648"/>
    </source>
</evidence>
<feature type="compositionally biased region" description="Polar residues" evidence="1">
    <location>
        <begin position="20"/>
        <end position="32"/>
    </location>
</feature>
<dbReference type="AlphaFoldDB" id="A0A1V4K2E0"/>
<feature type="compositionally biased region" description="Low complexity" evidence="1">
    <location>
        <begin position="1"/>
        <end position="14"/>
    </location>
</feature>
<dbReference type="Proteomes" id="UP000190648">
    <property type="component" value="Unassembled WGS sequence"/>
</dbReference>
<comment type="caution">
    <text evidence="2">The sequence shown here is derived from an EMBL/GenBank/DDBJ whole genome shotgun (WGS) entry which is preliminary data.</text>
</comment>
<evidence type="ECO:0000256" key="1">
    <source>
        <dbReference type="SAM" id="MobiDB-lite"/>
    </source>
</evidence>
<gene>
    <name evidence="2" type="ORF">AV530_003423</name>
</gene>
<organism evidence="2 3">
    <name type="scientific">Patagioenas fasciata monilis</name>
    <dbReference type="NCBI Taxonomy" id="372326"/>
    <lineage>
        <taxon>Eukaryota</taxon>
        <taxon>Metazoa</taxon>
        <taxon>Chordata</taxon>
        <taxon>Craniata</taxon>
        <taxon>Vertebrata</taxon>
        <taxon>Euteleostomi</taxon>
        <taxon>Archelosauria</taxon>
        <taxon>Archosauria</taxon>
        <taxon>Dinosauria</taxon>
        <taxon>Saurischia</taxon>
        <taxon>Theropoda</taxon>
        <taxon>Coelurosauria</taxon>
        <taxon>Aves</taxon>
        <taxon>Neognathae</taxon>
        <taxon>Neoaves</taxon>
        <taxon>Columbimorphae</taxon>
        <taxon>Columbiformes</taxon>
        <taxon>Columbidae</taxon>
        <taxon>Patagioenas</taxon>
    </lineage>
</organism>
<feature type="region of interest" description="Disordered" evidence="1">
    <location>
        <begin position="1"/>
        <end position="40"/>
    </location>
</feature>
<keyword evidence="3" id="KW-1185">Reference proteome</keyword>
<reference evidence="2 3" key="1">
    <citation type="submission" date="2016-02" db="EMBL/GenBank/DDBJ databases">
        <title>Band-tailed pigeon sequencing and assembly.</title>
        <authorList>
            <person name="Soares A.E."/>
            <person name="Novak B.J."/>
            <person name="Rice E.S."/>
            <person name="O'Connell B."/>
            <person name="Chang D."/>
            <person name="Weber S."/>
            <person name="Shapiro B."/>
        </authorList>
    </citation>
    <scope>NUCLEOTIDE SEQUENCE [LARGE SCALE GENOMIC DNA]</scope>
    <source>
        <strain evidence="2">BTP2013</strain>
        <tissue evidence="2">Blood</tissue>
    </source>
</reference>
<feature type="region of interest" description="Disordered" evidence="1">
    <location>
        <begin position="111"/>
        <end position="142"/>
    </location>
</feature>
<proteinExistence type="predicted"/>
<accession>A0A1V4K2E0</accession>
<feature type="compositionally biased region" description="Polar residues" evidence="1">
    <location>
        <begin position="132"/>
        <end position="142"/>
    </location>
</feature>
<protein>
    <submittedName>
        <fullName evidence="2">Uncharacterized protein</fullName>
    </submittedName>
</protein>
<evidence type="ECO:0000313" key="2">
    <source>
        <dbReference type="EMBL" id="OPJ78640.1"/>
    </source>
</evidence>
<name>A0A1V4K2E0_PATFA</name>
<dbReference type="EMBL" id="LSYS01005108">
    <property type="protein sequence ID" value="OPJ78640.1"/>
    <property type="molecule type" value="Genomic_DNA"/>
</dbReference>
<sequence>MSPAQAPPRQGGAPVRAAASPSSLQMLCQTPHPSFHSPQPELRFVPLSPRLMSPLARAAVVTSATAGTPKLLLQQVSLDPLPDVLRAEKLWILLASVGRSNLNPWLLSQTEERDNKSQQRTANKATRAAQCCRSSSAQNQAG</sequence>